<feature type="transmembrane region" description="Helical" evidence="1">
    <location>
        <begin position="20"/>
        <end position="42"/>
    </location>
</feature>
<proteinExistence type="predicted"/>
<reference evidence="2 3" key="1">
    <citation type="submission" date="2015-03" db="EMBL/GenBank/DDBJ databases">
        <authorList>
            <person name="Murphy D."/>
        </authorList>
    </citation>
    <scope>NUCLEOTIDE SEQUENCE [LARGE SCALE GENOMIC DNA]</scope>
    <source>
        <strain evidence="2 3">IP26249</strain>
    </source>
</reference>
<dbReference type="Proteomes" id="UP000048841">
    <property type="component" value="Unassembled WGS sequence"/>
</dbReference>
<dbReference type="AntiFam" id="ANF00052">
    <property type="entry name" value="Translation of DNA tandem repeat"/>
</dbReference>
<keyword evidence="1" id="KW-0812">Transmembrane</keyword>
<organism evidence="2 3">
    <name type="scientific">Yersinia enterocolitica</name>
    <dbReference type="NCBI Taxonomy" id="630"/>
    <lineage>
        <taxon>Bacteria</taxon>
        <taxon>Pseudomonadati</taxon>
        <taxon>Pseudomonadota</taxon>
        <taxon>Gammaproteobacteria</taxon>
        <taxon>Enterobacterales</taxon>
        <taxon>Yersiniaceae</taxon>
        <taxon>Yersinia</taxon>
    </lineage>
</organism>
<keyword evidence="1" id="KW-0472">Membrane</keyword>
<dbReference type="EMBL" id="CGBR01000029">
    <property type="protein sequence ID" value="CFQ70883.1"/>
    <property type="molecule type" value="Genomic_DNA"/>
</dbReference>
<gene>
    <name evidence="2" type="ORF">ERS137941_03369</name>
</gene>
<evidence type="ECO:0000256" key="1">
    <source>
        <dbReference type="SAM" id="Phobius"/>
    </source>
</evidence>
<evidence type="ECO:0000313" key="3">
    <source>
        <dbReference type="Proteomes" id="UP000048841"/>
    </source>
</evidence>
<protein>
    <submittedName>
        <fullName evidence="2">Yersinia protein of uncharacterized function (DUF3831)</fullName>
    </submittedName>
</protein>
<accession>A0A0T7P876</accession>
<keyword evidence="1" id="KW-1133">Transmembrane helix</keyword>
<evidence type="ECO:0000313" key="2">
    <source>
        <dbReference type="EMBL" id="CFQ70883.1"/>
    </source>
</evidence>
<name>A0A0T7P876_YEREN</name>
<sequence length="68" mass="7569">MARHEPSGTLVFTKGIRRLYDLPVFTVAGTLSITSIIFRFLLPLTKLIVADYRAEEACHKLSCPSVTC</sequence>
<dbReference type="AlphaFoldDB" id="A0A0T7P876"/>